<dbReference type="Gene3D" id="3.10.260.10">
    <property type="entry name" value="Transcription regulator HTH, APSES-type DNA-binding domain"/>
    <property type="match status" value="1"/>
</dbReference>
<dbReference type="PROSITE" id="PS51299">
    <property type="entry name" value="HTH_APSES"/>
    <property type="match status" value="1"/>
</dbReference>
<feature type="region of interest" description="Disordered" evidence="1">
    <location>
        <begin position="457"/>
        <end position="478"/>
    </location>
</feature>
<dbReference type="InterPro" id="IPR036887">
    <property type="entry name" value="HTH_APSES_sf"/>
</dbReference>
<dbReference type="InterPro" id="IPR003163">
    <property type="entry name" value="Tscrpt_reg_HTH_APSES-type"/>
</dbReference>
<dbReference type="GO" id="GO:0030907">
    <property type="term" value="C:MBF transcription complex"/>
    <property type="evidence" value="ECO:0007669"/>
    <property type="project" value="TreeGrafter"/>
</dbReference>
<dbReference type="GO" id="GO:0033309">
    <property type="term" value="C:SBF transcription complex"/>
    <property type="evidence" value="ECO:0007669"/>
    <property type="project" value="TreeGrafter"/>
</dbReference>
<accession>A0A1G4JKP1</accession>
<dbReference type="GO" id="GO:0000981">
    <property type="term" value="F:DNA-binding transcription factor activity, RNA polymerase II-specific"/>
    <property type="evidence" value="ECO:0007669"/>
    <property type="project" value="UniProtKB-ARBA"/>
</dbReference>
<evidence type="ECO:0000313" key="4">
    <source>
        <dbReference type="Proteomes" id="UP000191024"/>
    </source>
</evidence>
<dbReference type="InterPro" id="IPR051642">
    <property type="entry name" value="SWI6-like"/>
</dbReference>
<name>A0A1G4JKP1_9SACH</name>
<evidence type="ECO:0000259" key="2">
    <source>
        <dbReference type="PROSITE" id="PS51299"/>
    </source>
</evidence>
<proteinExistence type="predicted"/>
<feature type="compositionally biased region" description="Low complexity" evidence="1">
    <location>
        <begin position="257"/>
        <end position="274"/>
    </location>
</feature>
<feature type="region of interest" description="Disordered" evidence="1">
    <location>
        <begin position="252"/>
        <end position="282"/>
    </location>
</feature>
<evidence type="ECO:0000256" key="1">
    <source>
        <dbReference type="SAM" id="MobiDB-lite"/>
    </source>
</evidence>
<keyword evidence="4" id="KW-1185">Reference proteome</keyword>
<dbReference type="EMBL" id="LT598465">
    <property type="protein sequence ID" value="SCU90951.1"/>
    <property type="molecule type" value="Genomic_DNA"/>
</dbReference>
<dbReference type="SUPFAM" id="SSF54616">
    <property type="entry name" value="DNA-binding domain of Mlu1-box binding protein MBP1"/>
    <property type="match status" value="1"/>
</dbReference>
<feature type="compositionally biased region" description="Polar residues" evidence="1">
    <location>
        <begin position="512"/>
        <end position="531"/>
    </location>
</feature>
<gene>
    <name evidence="3" type="ORF">LAMI_0E04192G</name>
</gene>
<dbReference type="PANTHER" id="PTHR43828">
    <property type="entry name" value="ASPARAGINASE"/>
    <property type="match status" value="1"/>
</dbReference>
<dbReference type="OrthoDB" id="5562739at2759"/>
<protein>
    <submittedName>
        <fullName evidence="3">LAMI_0E04192g1_1</fullName>
    </submittedName>
</protein>
<dbReference type="PANTHER" id="PTHR43828:SF5">
    <property type="entry name" value="TRANSCRIPTIONAL REPRESSOR XBP1"/>
    <property type="match status" value="1"/>
</dbReference>
<organism evidence="3 4">
    <name type="scientific">Lachancea mirantina</name>
    <dbReference type="NCBI Taxonomy" id="1230905"/>
    <lineage>
        <taxon>Eukaryota</taxon>
        <taxon>Fungi</taxon>
        <taxon>Dikarya</taxon>
        <taxon>Ascomycota</taxon>
        <taxon>Saccharomycotina</taxon>
        <taxon>Saccharomycetes</taxon>
        <taxon>Saccharomycetales</taxon>
        <taxon>Saccharomycetaceae</taxon>
        <taxon>Lachancea</taxon>
    </lineage>
</organism>
<dbReference type="AlphaFoldDB" id="A0A1G4JKP1"/>
<feature type="region of interest" description="Disordered" evidence="1">
    <location>
        <begin position="508"/>
        <end position="531"/>
    </location>
</feature>
<dbReference type="Proteomes" id="UP000191024">
    <property type="component" value="Chromosome E"/>
</dbReference>
<feature type="domain" description="HTH APSES-type" evidence="2">
    <location>
        <begin position="258"/>
        <end position="375"/>
    </location>
</feature>
<feature type="compositionally biased region" description="Polar residues" evidence="1">
    <location>
        <begin position="466"/>
        <end position="476"/>
    </location>
</feature>
<evidence type="ECO:0000313" key="3">
    <source>
        <dbReference type="EMBL" id="SCU90951.1"/>
    </source>
</evidence>
<sequence>MPEYPVHSLDGCDLTLTENPLDDYQRSYMCTLGAQPHALARAVLDDLHVSKTRYRTSAVQGFHDVLPARGTAEAVPPPVHHHPRKQFALECSEYQIPDVLRRRPGAGAGAGAEAGAGIGAALHARPATLLNAASPAARDPADVNCLTKNQQFKLRKIQYSDQRQHSQSQIINPNNCVLWDHQTGYVFFTGIWRLYQDVMHGLSTLYRRAPDAVDRRLQCQLELDYAVARCFYENPHATGAPDWHHRRRYSAAKRPYRQQQPPVRPGPALSATAGGSAGGSSGGNSGVHYSDVHWYNLDPDLKAHLCNVYKATHGLQGDLEFQNLMKRIRGGYIKIQGTWLPYEVCRELCVRFCYPIRFFLVPIFGQSFPRECAEWYEKYVAAQRGTAAAATAMLAAPAAPAAPAPQFRARPKKVDAELLDASQNLLDISRRQSVQECNFYDRLSAVPVPVPQFRTRSFSWAPGNSGADTKPQQSAGETLPPIKSLFESLDQQLYPSPPISAGMADPAPWKDTTASTASAPHSPTFVESRSATHYRATPPDSHFVMMRSPSYAHPRAHPPLPLANLAHFYNSHGHRYVYPGGMQAMYHPRDMETKDPNEHSARIVH</sequence>
<reference evidence="3 4" key="1">
    <citation type="submission" date="2016-03" db="EMBL/GenBank/DDBJ databases">
        <authorList>
            <person name="Devillers H."/>
        </authorList>
    </citation>
    <scope>NUCLEOTIDE SEQUENCE [LARGE SCALE GENOMIC DNA]</scope>
    <source>
        <strain evidence="3">CBS 11717</strain>
    </source>
</reference>
<dbReference type="GO" id="GO:0003677">
    <property type="term" value="F:DNA binding"/>
    <property type="evidence" value="ECO:0007669"/>
    <property type="project" value="InterPro"/>
</dbReference>